<keyword evidence="4" id="KW-1185">Reference proteome</keyword>
<dbReference type="OrthoDB" id="26525at2759"/>
<evidence type="ECO:0000313" key="4">
    <source>
        <dbReference type="Proteomes" id="UP001149090"/>
    </source>
</evidence>
<dbReference type="PROSITE" id="PS51419">
    <property type="entry name" value="RAB"/>
    <property type="match status" value="1"/>
</dbReference>
<dbReference type="AlphaFoldDB" id="A0A9Q0LNP9"/>
<dbReference type="EMBL" id="JAPDFW010000063">
    <property type="protein sequence ID" value="KAJ5076177.1"/>
    <property type="molecule type" value="Genomic_DNA"/>
</dbReference>
<dbReference type="InterPro" id="IPR027417">
    <property type="entry name" value="P-loop_NTPase"/>
</dbReference>
<dbReference type="Proteomes" id="UP001149090">
    <property type="component" value="Unassembled WGS sequence"/>
</dbReference>
<evidence type="ECO:0000313" key="3">
    <source>
        <dbReference type="EMBL" id="KAJ5076177.1"/>
    </source>
</evidence>
<keyword evidence="2" id="KW-0342">GTP-binding</keyword>
<name>A0A9Q0LNP9_ANAIG</name>
<dbReference type="SMART" id="SM00175">
    <property type="entry name" value="RAB"/>
    <property type="match status" value="1"/>
</dbReference>
<protein>
    <submittedName>
        <fullName evidence="3">Small rab-related gtpase</fullName>
    </submittedName>
</protein>
<reference evidence="3" key="1">
    <citation type="submission" date="2022-10" db="EMBL/GenBank/DDBJ databases">
        <title>Novel sulphate-reducing endosymbionts in the free-living metamonad Anaeramoeba.</title>
        <authorList>
            <person name="Jerlstrom-Hultqvist J."/>
            <person name="Cepicka I."/>
            <person name="Gallot-Lavallee L."/>
            <person name="Salas-Leiva D."/>
            <person name="Curtis B.A."/>
            <person name="Zahonova K."/>
            <person name="Pipaliya S."/>
            <person name="Dacks J."/>
            <person name="Roger A.J."/>
        </authorList>
    </citation>
    <scope>NUCLEOTIDE SEQUENCE</scope>
    <source>
        <strain evidence="3">BMAN</strain>
    </source>
</reference>
<evidence type="ECO:0000256" key="2">
    <source>
        <dbReference type="ARBA" id="ARBA00023134"/>
    </source>
</evidence>
<accession>A0A9Q0LNP9</accession>
<dbReference type="PANTHER" id="PTHR47977">
    <property type="entry name" value="RAS-RELATED PROTEIN RAB"/>
    <property type="match status" value="1"/>
</dbReference>
<dbReference type="CDD" id="cd00154">
    <property type="entry name" value="Rab"/>
    <property type="match status" value="1"/>
</dbReference>
<dbReference type="FunFam" id="3.40.50.300:FF:001329">
    <property type="entry name" value="Small GTP-binding protein, putative"/>
    <property type="match status" value="1"/>
</dbReference>
<dbReference type="PRINTS" id="PR00449">
    <property type="entry name" value="RASTRNSFRMNG"/>
</dbReference>
<dbReference type="SMART" id="SM00173">
    <property type="entry name" value="RAS"/>
    <property type="match status" value="1"/>
</dbReference>
<dbReference type="SUPFAM" id="SSF52540">
    <property type="entry name" value="P-loop containing nucleoside triphosphate hydrolases"/>
    <property type="match status" value="1"/>
</dbReference>
<dbReference type="GO" id="GO:0005525">
    <property type="term" value="F:GTP binding"/>
    <property type="evidence" value="ECO:0007669"/>
    <property type="project" value="UniProtKB-KW"/>
</dbReference>
<keyword evidence="1" id="KW-0547">Nucleotide-binding</keyword>
<organism evidence="3 4">
    <name type="scientific">Anaeramoeba ignava</name>
    <name type="common">Anaerobic marine amoeba</name>
    <dbReference type="NCBI Taxonomy" id="1746090"/>
    <lineage>
        <taxon>Eukaryota</taxon>
        <taxon>Metamonada</taxon>
        <taxon>Anaeramoebidae</taxon>
        <taxon>Anaeramoeba</taxon>
    </lineage>
</organism>
<dbReference type="PROSITE" id="PS51421">
    <property type="entry name" value="RAS"/>
    <property type="match status" value="1"/>
</dbReference>
<proteinExistence type="predicted"/>
<comment type="caution">
    <text evidence="3">The sequence shown here is derived from an EMBL/GenBank/DDBJ whole genome shotgun (WGS) entry which is preliminary data.</text>
</comment>
<dbReference type="GO" id="GO:0003924">
    <property type="term" value="F:GTPase activity"/>
    <property type="evidence" value="ECO:0007669"/>
    <property type="project" value="InterPro"/>
</dbReference>
<dbReference type="InterPro" id="IPR050227">
    <property type="entry name" value="Rab"/>
</dbReference>
<dbReference type="SMART" id="SM00174">
    <property type="entry name" value="RHO"/>
    <property type="match status" value="1"/>
</dbReference>
<dbReference type="InterPro" id="IPR005225">
    <property type="entry name" value="Small_GTP-bd"/>
</dbReference>
<dbReference type="InterPro" id="IPR001806">
    <property type="entry name" value="Small_GTPase"/>
</dbReference>
<dbReference type="PROSITE" id="PS51420">
    <property type="entry name" value="RHO"/>
    <property type="match status" value="1"/>
</dbReference>
<dbReference type="Gene3D" id="3.40.50.300">
    <property type="entry name" value="P-loop containing nucleotide triphosphate hydrolases"/>
    <property type="match status" value="1"/>
</dbReference>
<evidence type="ECO:0000256" key="1">
    <source>
        <dbReference type="ARBA" id="ARBA00022741"/>
    </source>
</evidence>
<gene>
    <name evidence="3" type="ORF">M0811_07041</name>
</gene>
<dbReference type="NCBIfam" id="TIGR00231">
    <property type="entry name" value="small_GTP"/>
    <property type="match status" value="1"/>
</dbReference>
<sequence length="207" mass="24034">MSFDYLFKVIIFGDSAVGKTSLINRYVDNTFFTEVPPTFGVEFKTKDLQNERETTRLQLWDTTGQNDCRIPFTSSIYKNAHGILIVFSLIDEKSIQEIEYFIREIDDYCTDKIEIILVGNKSDLPNQISNVEELVKEHELSHDFKIFKTSALDGSNVSTMFEYLTEQMKLKNPKTQRNIQKRTDDDDIIKIGGDKVPEIHKEKRKCC</sequence>
<dbReference type="Pfam" id="PF00071">
    <property type="entry name" value="Ras"/>
    <property type="match status" value="1"/>
</dbReference>